<evidence type="ECO:0000259" key="11">
    <source>
        <dbReference type="Pfam" id="PF12019"/>
    </source>
</evidence>
<evidence type="ECO:0000313" key="12">
    <source>
        <dbReference type="EMBL" id="KZN45590.1"/>
    </source>
</evidence>
<evidence type="ECO:0000256" key="9">
    <source>
        <dbReference type="ARBA" id="ARBA00025772"/>
    </source>
</evidence>
<dbReference type="EMBL" id="AUXT01000180">
    <property type="protein sequence ID" value="KZN45590.1"/>
    <property type="molecule type" value="Genomic_DNA"/>
</dbReference>
<keyword evidence="6" id="KW-0812">Transmembrane</keyword>
<comment type="similarity">
    <text evidence="9">Belongs to the GSP H family.</text>
</comment>
<comment type="caution">
    <text evidence="12">The sequence shown here is derived from an EMBL/GenBank/DDBJ whole genome shotgun (WGS) entry which is preliminary data.</text>
</comment>
<keyword evidence="8" id="KW-0472">Membrane</keyword>
<dbReference type="AlphaFoldDB" id="A0A167AMU0"/>
<accession>A0A167AMU0</accession>
<evidence type="ECO:0000256" key="1">
    <source>
        <dbReference type="ARBA" id="ARBA00004377"/>
    </source>
</evidence>
<dbReference type="Proteomes" id="UP000076587">
    <property type="component" value="Unassembled WGS sequence"/>
</dbReference>
<evidence type="ECO:0000313" key="13">
    <source>
        <dbReference type="Proteomes" id="UP000076587"/>
    </source>
</evidence>
<dbReference type="SUPFAM" id="SSF54523">
    <property type="entry name" value="Pili subunits"/>
    <property type="match status" value="1"/>
</dbReference>
<dbReference type="GO" id="GO:0005886">
    <property type="term" value="C:plasma membrane"/>
    <property type="evidence" value="ECO:0007669"/>
    <property type="project" value="UniProtKB-SubCell"/>
</dbReference>
<protein>
    <recommendedName>
        <fullName evidence="2">Type II secretion system protein H</fullName>
    </recommendedName>
    <alternativeName>
        <fullName evidence="10">General secretion pathway protein H</fullName>
    </alternativeName>
</protein>
<evidence type="ECO:0000256" key="4">
    <source>
        <dbReference type="ARBA" id="ARBA00022481"/>
    </source>
</evidence>
<keyword evidence="3" id="KW-1003">Cell membrane</keyword>
<dbReference type="PATRIC" id="fig|1365253.3.peg.3444"/>
<evidence type="ECO:0000256" key="3">
    <source>
        <dbReference type="ARBA" id="ARBA00022475"/>
    </source>
</evidence>
<dbReference type="InterPro" id="IPR022346">
    <property type="entry name" value="T2SS_GspH"/>
</dbReference>
<keyword evidence="5" id="KW-0997">Cell inner membrane</keyword>
<dbReference type="RefSeq" id="WP_081227988.1">
    <property type="nucleotide sequence ID" value="NZ_AUXT01000180.1"/>
</dbReference>
<dbReference type="Gene3D" id="3.55.40.10">
    <property type="entry name" value="minor pseudopilin epsh domain"/>
    <property type="match status" value="1"/>
</dbReference>
<evidence type="ECO:0000256" key="5">
    <source>
        <dbReference type="ARBA" id="ARBA00022519"/>
    </source>
</evidence>
<comment type="subcellular location">
    <subcellularLocation>
        <location evidence="1">Cell inner membrane</location>
        <topology evidence="1">Single-pass membrane protein</topology>
    </subcellularLocation>
</comment>
<evidence type="ECO:0000256" key="7">
    <source>
        <dbReference type="ARBA" id="ARBA00022989"/>
    </source>
</evidence>
<dbReference type="Pfam" id="PF12019">
    <property type="entry name" value="GspH"/>
    <property type="match status" value="1"/>
</dbReference>
<evidence type="ECO:0000256" key="10">
    <source>
        <dbReference type="ARBA" id="ARBA00030775"/>
    </source>
</evidence>
<evidence type="ECO:0000256" key="8">
    <source>
        <dbReference type="ARBA" id="ARBA00023136"/>
    </source>
</evidence>
<keyword evidence="7" id="KW-1133">Transmembrane helix</keyword>
<keyword evidence="4" id="KW-0488">Methylation</keyword>
<dbReference type="Pfam" id="PF07963">
    <property type="entry name" value="N_methyl"/>
    <property type="match status" value="1"/>
</dbReference>
<feature type="domain" description="General secretion pathway GspH" evidence="11">
    <location>
        <begin position="45"/>
        <end position="166"/>
    </location>
</feature>
<proteinExistence type="inferred from homology"/>
<evidence type="ECO:0000256" key="2">
    <source>
        <dbReference type="ARBA" id="ARBA00021549"/>
    </source>
</evidence>
<organism evidence="12 13">
    <name type="scientific">Pseudoalteromonas luteoviolacea NCIMB 1942</name>
    <dbReference type="NCBI Taxonomy" id="1365253"/>
    <lineage>
        <taxon>Bacteria</taxon>
        <taxon>Pseudomonadati</taxon>
        <taxon>Pseudomonadota</taxon>
        <taxon>Gammaproteobacteria</taxon>
        <taxon>Alteromonadales</taxon>
        <taxon>Pseudoalteromonadaceae</taxon>
        <taxon>Pseudoalteromonas</taxon>
    </lineage>
</organism>
<dbReference type="InterPro" id="IPR012902">
    <property type="entry name" value="N_methyl_site"/>
</dbReference>
<gene>
    <name evidence="12" type="ORF">N482_14315</name>
</gene>
<dbReference type="GO" id="GO:0015628">
    <property type="term" value="P:protein secretion by the type II secretion system"/>
    <property type="evidence" value="ECO:0007669"/>
    <property type="project" value="InterPro"/>
</dbReference>
<name>A0A167AMU0_9GAMM</name>
<dbReference type="NCBIfam" id="TIGR02532">
    <property type="entry name" value="IV_pilin_GFxxxE"/>
    <property type="match status" value="1"/>
</dbReference>
<dbReference type="OrthoDB" id="5705058at2"/>
<dbReference type="InterPro" id="IPR045584">
    <property type="entry name" value="Pilin-like"/>
</dbReference>
<sequence>MQHQRGMSLLELLITIAILGVLAGLTYSFTHSTFQDNRAESFLLELKRSVTFARAKATASDEIVIICPAIESLLIANQDFTCTTNWKTNRIVIFLDRDNNGTYSTSSDDLLRVMEKVSTNDTLNYPVASLKFDSSGRLGNGQNGDFVYCPNGANAQNQSLSITQAGTALYTGNTTNNCTL</sequence>
<evidence type="ECO:0000256" key="6">
    <source>
        <dbReference type="ARBA" id="ARBA00022692"/>
    </source>
</evidence>
<dbReference type="GO" id="GO:0015627">
    <property type="term" value="C:type II protein secretion system complex"/>
    <property type="evidence" value="ECO:0007669"/>
    <property type="project" value="InterPro"/>
</dbReference>
<reference evidence="12 13" key="1">
    <citation type="submission" date="2013-07" db="EMBL/GenBank/DDBJ databases">
        <title>Comparative Genomic and Metabolomic Analysis of Twelve Strains of Pseudoalteromonas luteoviolacea.</title>
        <authorList>
            <person name="Vynne N.G."/>
            <person name="Mansson M."/>
            <person name="Gram L."/>
        </authorList>
    </citation>
    <scope>NUCLEOTIDE SEQUENCE [LARGE SCALE GENOMIC DNA]</scope>
    <source>
        <strain evidence="12 13">NCIMB 1942</strain>
    </source>
</reference>